<dbReference type="OrthoDB" id="3946728at2759"/>
<organism evidence="1 2">
    <name type="scientific">Tothia fuscella</name>
    <dbReference type="NCBI Taxonomy" id="1048955"/>
    <lineage>
        <taxon>Eukaryota</taxon>
        <taxon>Fungi</taxon>
        <taxon>Dikarya</taxon>
        <taxon>Ascomycota</taxon>
        <taxon>Pezizomycotina</taxon>
        <taxon>Dothideomycetes</taxon>
        <taxon>Pleosporomycetidae</taxon>
        <taxon>Venturiales</taxon>
        <taxon>Cylindrosympodiaceae</taxon>
        <taxon>Tothia</taxon>
    </lineage>
</organism>
<evidence type="ECO:0008006" key="3">
    <source>
        <dbReference type="Google" id="ProtNLM"/>
    </source>
</evidence>
<dbReference type="AlphaFoldDB" id="A0A9P4NN01"/>
<evidence type="ECO:0000313" key="2">
    <source>
        <dbReference type="Proteomes" id="UP000800235"/>
    </source>
</evidence>
<sequence>MALTDETGQLAVSIQRIQLSQDDHNVQLPYLPPEIVLHIFGQVTCVGTLFNICLCSSAARAIAEPILYKEYFDSTRGTDWSGLRSFLLTLIRRPQLAEHVRSLEVAEDSAGWGWTDIHPRNQEILTQIVASSAFPFSNDWHILLKSYVWDVDRGRSHRHILDWYGRMNQDKLGFLHLVLCHTPRLQYLELVSEGLDHVDGLPK</sequence>
<comment type="caution">
    <text evidence="1">The sequence shown here is derived from an EMBL/GenBank/DDBJ whole genome shotgun (WGS) entry which is preliminary data.</text>
</comment>
<dbReference type="Proteomes" id="UP000800235">
    <property type="component" value="Unassembled WGS sequence"/>
</dbReference>
<dbReference type="EMBL" id="MU007053">
    <property type="protein sequence ID" value="KAF2428769.1"/>
    <property type="molecule type" value="Genomic_DNA"/>
</dbReference>
<reference evidence="1" key="1">
    <citation type="journal article" date="2020" name="Stud. Mycol.">
        <title>101 Dothideomycetes genomes: a test case for predicting lifestyles and emergence of pathogens.</title>
        <authorList>
            <person name="Haridas S."/>
            <person name="Albert R."/>
            <person name="Binder M."/>
            <person name="Bloem J."/>
            <person name="Labutti K."/>
            <person name="Salamov A."/>
            <person name="Andreopoulos B."/>
            <person name="Baker S."/>
            <person name="Barry K."/>
            <person name="Bills G."/>
            <person name="Bluhm B."/>
            <person name="Cannon C."/>
            <person name="Castanera R."/>
            <person name="Culley D."/>
            <person name="Daum C."/>
            <person name="Ezra D."/>
            <person name="Gonzalez J."/>
            <person name="Henrissat B."/>
            <person name="Kuo A."/>
            <person name="Liang C."/>
            <person name="Lipzen A."/>
            <person name="Lutzoni F."/>
            <person name="Magnuson J."/>
            <person name="Mondo S."/>
            <person name="Nolan M."/>
            <person name="Ohm R."/>
            <person name="Pangilinan J."/>
            <person name="Park H.-J."/>
            <person name="Ramirez L."/>
            <person name="Alfaro M."/>
            <person name="Sun H."/>
            <person name="Tritt A."/>
            <person name="Yoshinaga Y."/>
            <person name="Zwiers L.-H."/>
            <person name="Turgeon B."/>
            <person name="Goodwin S."/>
            <person name="Spatafora J."/>
            <person name="Crous P."/>
            <person name="Grigoriev I."/>
        </authorList>
    </citation>
    <scope>NUCLEOTIDE SEQUENCE</scope>
    <source>
        <strain evidence="1">CBS 130266</strain>
    </source>
</reference>
<evidence type="ECO:0000313" key="1">
    <source>
        <dbReference type="EMBL" id="KAF2428769.1"/>
    </source>
</evidence>
<keyword evidence="2" id="KW-1185">Reference proteome</keyword>
<proteinExistence type="predicted"/>
<gene>
    <name evidence="1" type="ORF">EJ08DRAFT_698994</name>
</gene>
<protein>
    <recommendedName>
        <fullName evidence="3">F-box domain-containing protein</fullName>
    </recommendedName>
</protein>
<name>A0A9P4NN01_9PEZI</name>
<accession>A0A9P4NN01</accession>